<feature type="compositionally biased region" description="Polar residues" evidence="11">
    <location>
        <begin position="550"/>
        <end position="561"/>
    </location>
</feature>
<organism evidence="13 14">
    <name type="scientific">Scophthalmus maximus</name>
    <name type="common">Turbot</name>
    <name type="synonym">Psetta maxima</name>
    <dbReference type="NCBI Taxonomy" id="52904"/>
    <lineage>
        <taxon>Eukaryota</taxon>
        <taxon>Metazoa</taxon>
        <taxon>Chordata</taxon>
        <taxon>Craniata</taxon>
        <taxon>Vertebrata</taxon>
        <taxon>Euteleostomi</taxon>
        <taxon>Actinopterygii</taxon>
        <taxon>Neopterygii</taxon>
        <taxon>Teleostei</taxon>
        <taxon>Neoteleostei</taxon>
        <taxon>Acanthomorphata</taxon>
        <taxon>Carangaria</taxon>
        <taxon>Pleuronectiformes</taxon>
        <taxon>Pleuronectoidei</taxon>
        <taxon>Scophthalmidae</taxon>
        <taxon>Scophthalmus</taxon>
    </lineage>
</organism>
<feature type="compositionally biased region" description="Polar residues" evidence="11">
    <location>
        <begin position="172"/>
        <end position="187"/>
    </location>
</feature>
<evidence type="ECO:0000256" key="1">
    <source>
        <dbReference type="ARBA" id="ARBA00004123"/>
    </source>
</evidence>
<feature type="compositionally biased region" description="Polar residues" evidence="11">
    <location>
        <begin position="876"/>
        <end position="886"/>
    </location>
</feature>
<feature type="compositionally biased region" description="Acidic residues" evidence="11">
    <location>
        <begin position="297"/>
        <end position="306"/>
    </location>
</feature>
<keyword evidence="3" id="KW-0479">Metal-binding</keyword>
<feature type="compositionally biased region" description="Gly residues" evidence="11">
    <location>
        <begin position="2260"/>
        <end position="2270"/>
    </location>
</feature>
<reference evidence="13" key="1">
    <citation type="submission" date="2023-05" db="EMBL/GenBank/DDBJ databases">
        <title>High-quality long-read genome of Scophthalmus maximus.</title>
        <authorList>
            <person name="Lien S."/>
            <person name="Martinez P."/>
        </authorList>
    </citation>
    <scope>NUCLEOTIDE SEQUENCE [LARGE SCALE GENOMIC DNA]</scope>
</reference>
<feature type="compositionally biased region" description="Polar residues" evidence="11">
    <location>
        <begin position="800"/>
        <end position="809"/>
    </location>
</feature>
<protein>
    <submittedName>
        <fullName evidence="13">HIVEP zinc finger 2a</fullName>
    </submittedName>
</protein>
<feature type="compositionally biased region" description="Low complexity" evidence="11">
    <location>
        <begin position="2538"/>
        <end position="2547"/>
    </location>
</feature>
<evidence type="ECO:0000256" key="8">
    <source>
        <dbReference type="ARBA" id="ARBA00023163"/>
    </source>
</evidence>
<dbReference type="FunFam" id="3.30.160.60:FF:000033">
    <property type="entry name" value="Immunodeficiency virus type I enhancer binding protein 1"/>
    <property type="match status" value="2"/>
</dbReference>
<keyword evidence="4" id="KW-0677">Repeat</keyword>
<feature type="compositionally biased region" description="Basic and acidic residues" evidence="11">
    <location>
        <begin position="844"/>
        <end position="872"/>
    </location>
</feature>
<feature type="compositionally biased region" description="Basic and acidic residues" evidence="11">
    <location>
        <begin position="1"/>
        <end position="26"/>
    </location>
</feature>
<feature type="compositionally biased region" description="Basic and acidic residues" evidence="11">
    <location>
        <begin position="2284"/>
        <end position="2294"/>
    </location>
</feature>
<feature type="compositionally biased region" description="Acidic residues" evidence="11">
    <location>
        <begin position="1862"/>
        <end position="1888"/>
    </location>
</feature>
<evidence type="ECO:0000256" key="7">
    <source>
        <dbReference type="ARBA" id="ARBA00023015"/>
    </source>
</evidence>
<feature type="compositionally biased region" description="Polar residues" evidence="11">
    <location>
        <begin position="1538"/>
        <end position="1547"/>
    </location>
</feature>
<keyword evidence="5 10" id="KW-0863">Zinc-finger</keyword>
<feature type="compositionally biased region" description="Polar residues" evidence="11">
    <location>
        <begin position="759"/>
        <end position="778"/>
    </location>
</feature>
<feature type="region of interest" description="Disordered" evidence="11">
    <location>
        <begin position="523"/>
        <end position="564"/>
    </location>
</feature>
<dbReference type="Gene3D" id="3.30.160.60">
    <property type="entry name" value="Classic Zinc Finger"/>
    <property type="match status" value="4"/>
</dbReference>
<proteinExistence type="predicted"/>
<feature type="compositionally biased region" description="Acidic residues" evidence="11">
    <location>
        <begin position="1832"/>
        <end position="1842"/>
    </location>
</feature>
<feature type="region of interest" description="Disordered" evidence="11">
    <location>
        <begin position="2308"/>
        <end position="2475"/>
    </location>
</feature>
<dbReference type="GeneTree" id="ENSGT00940000156512"/>
<gene>
    <name evidence="13" type="primary">HIVEP2</name>
</gene>
<feature type="compositionally biased region" description="Low complexity" evidence="11">
    <location>
        <begin position="2386"/>
        <end position="2475"/>
    </location>
</feature>
<feature type="compositionally biased region" description="Polar residues" evidence="11">
    <location>
        <begin position="1555"/>
        <end position="1564"/>
    </location>
</feature>
<feature type="compositionally biased region" description="Polar residues" evidence="11">
    <location>
        <begin position="907"/>
        <end position="920"/>
    </location>
</feature>
<feature type="region of interest" description="Disordered" evidence="11">
    <location>
        <begin position="798"/>
        <end position="1028"/>
    </location>
</feature>
<comment type="subcellular location">
    <subcellularLocation>
        <location evidence="1">Nucleus</location>
    </subcellularLocation>
</comment>
<evidence type="ECO:0000256" key="3">
    <source>
        <dbReference type="ARBA" id="ARBA00022723"/>
    </source>
</evidence>
<evidence type="ECO:0000256" key="9">
    <source>
        <dbReference type="ARBA" id="ARBA00023242"/>
    </source>
</evidence>
<dbReference type="Proteomes" id="UP000694558">
    <property type="component" value="Chromosome 20"/>
</dbReference>
<dbReference type="InterPro" id="IPR051969">
    <property type="entry name" value="Zinc-finger_DNA-bd_regulators"/>
</dbReference>
<feature type="region of interest" description="Disordered" evidence="11">
    <location>
        <begin position="1946"/>
        <end position="2187"/>
    </location>
</feature>
<feature type="domain" description="C2H2-type" evidence="12">
    <location>
        <begin position="236"/>
        <end position="259"/>
    </location>
</feature>
<feature type="region of interest" description="Disordered" evidence="11">
    <location>
        <begin position="2222"/>
        <end position="2294"/>
    </location>
</feature>
<feature type="region of interest" description="Disordered" evidence="11">
    <location>
        <begin position="1397"/>
        <end position="1416"/>
    </location>
</feature>
<dbReference type="InterPro" id="IPR036236">
    <property type="entry name" value="Znf_C2H2_sf"/>
</dbReference>
<evidence type="ECO:0000256" key="5">
    <source>
        <dbReference type="ARBA" id="ARBA00022771"/>
    </source>
</evidence>
<evidence type="ECO:0000256" key="2">
    <source>
        <dbReference type="ARBA" id="ARBA00022553"/>
    </source>
</evidence>
<dbReference type="GO" id="GO:0005634">
    <property type="term" value="C:nucleus"/>
    <property type="evidence" value="ECO:0007669"/>
    <property type="project" value="UniProtKB-SubCell"/>
</dbReference>
<feature type="domain" description="C2H2-type" evidence="12">
    <location>
        <begin position="208"/>
        <end position="235"/>
    </location>
</feature>
<evidence type="ECO:0000256" key="4">
    <source>
        <dbReference type="ARBA" id="ARBA00022737"/>
    </source>
</evidence>
<dbReference type="PANTHER" id="PTHR45944:SF1">
    <property type="entry name" value="TRANSCRIPTION FACTOR HIVEP2"/>
    <property type="match status" value="1"/>
</dbReference>
<feature type="compositionally biased region" description="Low complexity" evidence="11">
    <location>
        <begin position="810"/>
        <end position="821"/>
    </location>
</feature>
<feature type="domain" description="C2H2-type" evidence="12">
    <location>
        <begin position="1792"/>
        <end position="1816"/>
    </location>
</feature>
<dbReference type="PROSITE" id="PS00028">
    <property type="entry name" value="ZINC_FINGER_C2H2_1"/>
    <property type="match status" value="3"/>
</dbReference>
<feature type="compositionally biased region" description="Polar residues" evidence="11">
    <location>
        <begin position="1012"/>
        <end position="1026"/>
    </location>
</feature>
<sequence length="2642" mass="284399">MKMEARESADVGHKFANKEQVKEKVPLQRKWVSEPSATTKRNTFADPESKQRESLPCGATGGTAPHQKYAVTGNSGKLLSGPSAVGAIGGPPPQDPQRPFAQGFPRGYSYQLSQPYPQHPQTERFLSGAKPQPGLEPHAWPFAGQLPSDDLYPVGHPGHTHPHGAGRFPRQKSPSLPSSFGQYSQSGPEPGEEGYSKKEQKPKKPGKYLCHYCGRACAKPSVLKKHIRSHTGERPYPCVPCGFSFKTKSNLYKHRKSHAHAIKAGLVPFSELAVARSGDMDQASPVGDAEVHSDGEQSTDTDEEGLEGSTMLLDNDSPIPQISFEADKNTGGVEPAYADLAEELPVGSIKVPILIVPKPGGVPATGMECPPFQDIKGSHHMLSSQVGGRAHSLDDSPSIKQRLALRLTEKKGQDTECATSQSLNLLSPHSKGSTDSGYFSRSESAEQQISPPNANVKTYEEIMFGRTWYYRPNSRSRQSITVAMAGADPSSLASLKQSGAILDMGKIAEDNICFRGDVGISGDPKQYPTGPCQSSTGLLEPPSDSGPLIRSNSMPTSSPPNLSVPPGIRGSHSFDEMMTSDDVFYPQGLRILRRQAAFEHSATEAHVGEAEGYGHKNLAMKIGERSPGVPDHVAYSPYGTKVSMSEIATRKRRKEESVGDEEDSPGHCDSSCSGSVDMIGDYEFKQSSLDGSRATPTGKGSLGAHSQSNSFDTCASMCSEDFALFTDSEGRKAAGNVISVIQHTNSLSRPNSFEKSESFEQSGYPSSDKGPSSQYSEQSDTDIFEDALSPESALLRTESMEQQLQSDNDLASLSSSSAAASPGQPYHIPHKLVRQPNIQVPEIRVTEEIDKPEKDPVAPMTKEPDKQQHVEEFQLPQRSDTLSQMPSEKLPPKKKRLRLTDLEHSSGESSFESTCNSLSRSPSQESNLSHSSSFSMSFDRDEGLKSVSPTRQDDSSASGGGAKPSEFLTVPGSGHSSHHQQREMRRSSSEQAPCTLPTELPEMRSKSFDYGSLSSSRQGELYSSASAMKERRRGYLVRQASLSVYPEAVAQDPGSTELSIKQESLEHGAWPGPTGSPHSSSDVTSRTKRVGGSGTGGMGSHRHHQHLLQQSISEDSLQDEPLYVRSKHHRLKAQGSSSEGEHPGHEVINKELIQQYQSGPPFLSFQQPGLFWSQEAGQTPRQQLQKLHIRSPGAVAGHPPHKQQPLHSLQQIHDQQSHDGKPETASSQMYSASFSARASPLSQQQQNYGLLSSKFPLPNSTAASMLLQQIQPVFATQNLGSQTSLPGMLVPVRIQTHVPSFGSVMYTSVSQLVASHGSGAHGVGLARPGSADNSAASPAVGVAGTNKPPGGIGGGFNLSHFLGQTEGSVLRYPPWKVPESLPEQRLNTGIPLSLTSGTISTTDASGSGIGGSKRMLSPTSSVELFIETKQQKRVKEERMYGQIVKEMSAVELSGTESSRKTEKGQRSEGSMDDFERMFSSSPKIAIPVRSSAPHLPDVPRAESFTPPLQIVTDRSPSSGGRDSPEELDVDDSAAEPNLSPQSMASSNDAEDTDDTNPPASSKNPVSMLVQLSANQSAGLSATVGPTLLLTDVADVQQYFRFPSLRTTSTVSWCFLKYTKPNCTEATLRGSVYSSWCVNSYNPNPLNLSTKAALALLRSKQKRDTDLVYATAAMSPPSSGKLVSSVAWKLRFDQLKPELMPVDVCRFGRKMKGVVSWDRSKEEQVEKEVSVKQPATEPARIKIFEGGYKSNEDYVYVRGRGRGKYICEECGIRCKKPSMLKKHIRTHTDVRPYVCKFCNFAFKTKGNLTKHMKSKAHMKKCLELGVSMSSVEDAEADDGDGGDEGQRSEKSNRGSTSEHQFSDADDSDGGEEDGDEIDDDDEDEDDYDGDSTPKTRSRSTSPQPFGLPSLSITSVAAAHPSPHLSSDLLGNANRPPLFGYFTTVPSIHITPQAPPGDPTGRGERGPEYQRGLQRTQGSRLLVPPSSSSMDEDLSLPSPDLSSPSSRLSSPGLDHSGCPSPISPSSSPSARRYLSPRRDLSPRARHLSPRRDASPLRHISPKRDLGAAGGYRRDLSPRRGHLSLLSPLSRPTSPAGRDYKRDLSPRGRHRGVIRPLSPRRGLHQHLLHQSQQSGARGLRATLGPAEFVPVGRRRTSAEMETEHRPDSPSLGEQRHASSYGNQSSPPHQVLFSHLPLHSQLQVRSPYPMVPIGGIQMVHPVPSSVTTPLAQQATPRPTLQRSTSEDGDAASPHFTSFIERGGRGGGRGGGGGREWGRESSSQGREGGGVRREQEEGVRTCTNAIASLCIDSSEEPAERGGGGRRVDERKDGGRAPSSFSSSPDSQQQRNRSPSVSTTPPSPRPSPPPGIQHFSGLELRPPHPPHPSSPHHPLSSPLLSSPSSSSSLLLSSPLLSSPLLSSPSSSSSPLLSSPSSSSSLLLSSSSSPSSLFLSSPSSSSSLLLSSSSSPSSLFLSSSSSPSSLFLSSPSSLFLSSPSSSSSLLLSSSSSSSSPPLLILLTPPLLTLLTLPLLTPLSSPSSLLLSSPSSSSSPPSPSSPSRPRARLPPARGPGGRKHKEEQRRVVETGRGQTMDFIVPFLLGIRGRDDVQQREKHDTLFFLQNELHTHTYRDTALLQDAASTRDVLI</sequence>
<feature type="compositionally biased region" description="Pro residues" evidence="11">
    <location>
        <begin position="2355"/>
        <end position="2365"/>
    </location>
</feature>
<keyword evidence="7" id="KW-0805">Transcription regulation</keyword>
<dbReference type="FunFam" id="3.30.160.60:FF:000594">
    <property type="entry name" value="Transcription factor HIVEP2"/>
    <property type="match status" value="1"/>
</dbReference>
<feature type="region of interest" description="Disordered" evidence="11">
    <location>
        <begin position="1451"/>
        <end position="1564"/>
    </location>
</feature>
<evidence type="ECO:0000256" key="11">
    <source>
        <dbReference type="SAM" id="MobiDB-lite"/>
    </source>
</evidence>
<dbReference type="SUPFAM" id="SSF57667">
    <property type="entry name" value="beta-beta-alpha zinc fingers"/>
    <property type="match status" value="2"/>
</dbReference>
<feature type="compositionally biased region" description="Polar residues" evidence="11">
    <location>
        <begin position="1224"/>
        <end position="1238"/>
    </location>
</feature>
<accession>A0A8D3A3J2</accession>
<dbReference type="SMART" id="SM00355">
    <property type="entry name" value="ZnF_C2H2"/>
    <property type="match status" value="4"/>
</dbReference>
<feature type="compositionally biased region" description="Low complexity" evidence="11">
    <location>
        <begin position="2080"/>
        <end position="2092"/>
    </location>
</feature>
<feature type="region of interest" description="Disordered" evidence="11">
    <location>
        <begin position="278"/>
        <end position="317"/>
    </location>
</feature>
<feature type="region of interest" description="Disordered" evidence="11">
    <location>
        <begin position="646"/>
        <end position="672"/>
    </location>
</feature>
<evidence type="ECO:0000256" key="10">
    <source>
        <dbReference type="PROSITE-ProRule" id="PRU00042"/>
    </source>
</evidence>
<keyword evidence="8" id="KW-0804">Transcription</keyword>
<dbReference type="PANTHER" id="PTHR45944">
    <property type="entry name" value="SCHNURRI, ISOFORM F"/>
    <property type="match status" value="1"/>
</dbReference>
<name>A0A8D3A3J2_SCOMX</name>
<feature type="region of interest" description="Disordered" evidence="11">
    <location>
        <begin position="1"/>
        <end position="205"/>
    </location>
</feature>
<feature type="compositionally biased region" description="Low complexity" evidence="11">
    <location>
        <begin position="1982"/>
        <end position="2031"/>
    </location>
</feature>
<feature type="region of interest" description="Disordered" evidence="11">
    <location>
        <begin position="2538"/>
        <end position="2579"/>
    </location>
</feature>
<feature type="compositionally biased region" description="Low complexity" evidence="11">
    <location>
        <begin position="1889"/>
        <end position="1901"/>
    </location>
</feature>
<keyword evidence="9" id="KW-0539">Nucleus</keyword>
<feature type="domain" description="C2H2-type" evidence="12">
    <location>
        <begin position="1764"/>
        <end position="1791"/>
    </location>
</feature>
<evidence type="ECO:0000259" key="12">
    <source>
        <dbReference type="PROSITE" id="PS50157"/>
    </source>
</evidence>
<feature type="region of interest" description="Disordered" evidence="11">
    <location>
        <begin position="1066"/>
        <end position="1105"/>
    </location>
</feature>
<feature type="region of interest" description="Disordered" evidence="11">
    <location>
        <begin position="746"/>
        <end position="782"/>
    </location>
</feature>
<dbReference type="GO" id="GO:0008270">
    <property type="term" value="F:zinc ion binding"/>
    <property type="evidence" value="ECO:0007669"/>
    <property type="project" value="UniProtKB-KW"/>
</dbReference>
<feature type="compositionally biased region" description="Polar residues" evidence="11">
    <location>
        <begin position="110"/>
        <end position="120"/>
    </location>
</feature>
<feature type="region of interest" description="Disordered" evidence="11">
    <location>
        <begin position="1192"/>
        <end position="1238"/>
    </location>
</feature>
<feature type="region of interest" description="Disordered" evidence="11">
    <location>
        <begin position="1832"/>
        <end position="1908"/>
    </location>
</feature>
<dbReference type="Pfam" id="PF00096">
    <property type="entry name" value="zf-C2H2"/>
    <property type="match status" value="4"/>
</dbReference>
<dbReference type="GO" id="GO:0000981">
    <property type="term" value="F:DNA-binding transcription factor activity, RNA polymerase II-specific"/>
    <property type="evidence" value="ECO:0007669"/>
    <property type="project" value="TreeGrafter"/>
</dbReference>
<dbReference type="PROSITE" id="PS50157">
    <property type="entry name" value="ZINC_FINGER_C2H2_2"/>
    <property type="match status" value="4"/>
</dbReference>
<reference evidence="13" key="2">
    <citation type="submission" date="2025-08" db="UniProtKB">
        <authorList>
            <consortium name="Ensembl"/>
        </authorList>
    </citation>
    <scope>IDENTIFICATION</scope>
</reference>
<evidence type="ECO:0000256" key="6">
    <source>
        <dbReference type="ARBA" id="ARBA00022833"/>
    </source>
</evidence>
<keyword evidence="2" id="KW-0597">Phosphoprotein</keyword>
<feature type="compositionally biased region" description="Low complexity" evidence="11">
    <location>
        <begin position="2330"/>
        <end position="2354"/>
    </location>
</feature>
<dbReference type="InterPro" id="IPR013087">
    <property type="entry name" value="Znf_C2H2_type"/>
</dbReference>
<feature type="compositionally biased region" description="Basic and acidic residues" evidence="11">
    <location>
        <begin position="1457"/>
        <end position="1466"/>
    </location>
</feature>
<feature type="compositionally biased region" description="Polar residues" evidence="11">
    <location>
        <begin position="2174"/>
        <end position="2184"/>
    </location>
</feature>
<feature type="compositionally biased region" description="Basic and acidic residues" evidence="11">
    <location>
        <begin position="2153"/>
        <end position="2164"/>
    </location>
</feature>
<evidence type="ECO:0000313" key="13">
    <source>
        <dbReference type="Ensembl" id="ENSSMAP00000011926.2"/>
    </source>
</evidence>
<dbReference type="Ensembl" id="ENSSMAT00000012079.2">
    <property type="protein sequence ID" value="ENSSMAP00000011926.2"/>
    <property type="gene ID" value="ENSSMAG00000007354.2"/>
</dbReference>
<feature type="compositionally biased region" description="Basic and acidic residues" evidence="11">
    <location>
        <begin position="2047"/>
        <end position="2075"/>
    </location>
</feature>
<feature type="compositionally biased region" description="Polar residues" evidence="11">
    <location>
        <begin position="2222"/>
        <end position="2239"/>
    </location>
</feature>
<feature type="compositionally biased region" description="Low complexity" evidence="11">
    <location>
        <begin position="921"/>
        <end position="937"/>
    </location>
</feature>
<feature type="region of interest" description="Disordered" evidence="11">
    <location>
        <begin position="419"/>
        <end position="450"/>
    </location>
</feature>
<feature type="compositionally biased region" description="Polar residues" evidence="11">
    <location>
        <begin position="1205"/>
        <end position="1214"/>
    </location>
</feature>
<dbReference type="GO" id="GO:0000978">
    <property type="term" value="F:RNA polymerase II cis-regulatory region sequence-specific DNA binding"/>
    <property type="evidence" value="ECO:0007669"/>
    <property type="project" value="TreeGrafter"/>
</dbReference>
<feature type="compositionally biased region" description="Basic and acidic residues" evidence="11">
    <location>
        <begin position="2320"/>
        <end position="2329"/>
    </location>
</feature>
<evidence type="ECO:0000313" key="14">
    <source>
        <dbReference type="Proteomes" id="UP000694558"/>
    </source>
</evidence>
<keyword evidence="6" id="KW-0862">Zinc</keyword>